<organism evidence="2 3">
    <name type="scientific">Brassica cretica</name>
    <name type="common">Mustard</name>
    <dbReference type="NCBI Taxonomy" id="69181"/>
    <lineage>
        <taxon>Eukaryota</taxon>
        <taxon>Viridiplantae</taxon>
        <taxon>Streptophyta</taxon>
        <taxon>Embryophyta</taxon>
        <taxon>Tracheophyta</taxon>
        <taxon>Spermatophyta</taxon>
        <taxon>Magnoliopsida</taxon>
        <taxon>eudicotyledons</taxon>
        <taxon>Gunneridae</taxon>
        <taxon>Pentapetalae</taxon>
        <taxon>rosids</taxon>
        <taxon>malvids</taxon>
        <taxon>Brassicales</taxon>
        <taxon>Brassicaceae</taxon>
        <taxon>Brassiceae</taxon>
        <taxon>Brassica</taxon>
    </lineage>
</organism>
<gene>
    <name evidence="2" type="ORF">F2Q69_00044692</name>
</gene>
<dbReference type="AlphaFoldDB" id="A0A8S9NJW9"/>
<accession>A0A8S9NJW9</accession>
<comment type="caution">
    <text evidence="2">The sequence shown here is derived from an EMBL/GenBank/DDBJ whole genome shotgun (WGS) entry which is preliminary data.</text>
</comment>
<sequence length="162" mass="17804">MAVLLRSGQSASREEAVEKRNIPSIDINKPTSIDTTTSPSIDTTISPSIDTTTSSSIDTGRVSEQKEFDVCGNLRDGDTTTRSEMYGGKKRKRIKDGPHVSLTPHYSDCVKKSRVKEKIRGRRVRTRIDDECAASINRASLASIDRHLTVSIDIASRVLIAT</sequence>
<protein>
    <submittedName>
        <fullName evidence="2">Uncharacterized protein</fullName>
    </submittedName>
</protein>
<name>A0A8S9NJW9_BRACR</name>
<dbReference type="EMBL" id="QGKX02001621">
    <property type="protein sequence ID" value="KAF3502736.1"/>
    <property type="molecule type" value="Genomic_DNA"/>
</dbReference>
<reference evidence="2" key="1">
    <citation type="submission" date="2019-12" db="EMBL/GenBank/DDBJ databases">
        <title>Genome sequencing and annotation of Brassica cretica.</title>
        <authorList>
            <person name="Studholme D.J."/>
            <person name="Sarris P."/>
        </authorList>
    </citation>
    <scope>NUCLEOTIDE SEQUENCE</scope>
    <source>
        <strain evidence="2">PFS-109/04</strain>
        <tissue evidence="2">Leaf</tissue>
    </source>
</reference>
<evidence type="ECO:0000313" key="2">
    <source>
        <dbReference type="EMBL" id="KAF3502736.1"/>
    </source>
</evidence>
<evidence type="ECO:0000256" key="1">
    <source>
        <dbReference type="SAM" id="MobiDB-lite"/>
    </source>
</evidence>
<dbReference type="Proteomes" id="UP000712600">
    <property type="component" value="Unassembled WGS sequence"/>
</dbReference>
<feature type="compositionally biased region" description="Low complexity" evidence="1">
    <location>
        <begin position="30"/>
        <end position="59"/>
    </location>
</feature>
<feature type="region of interest" description="Disordered" evidence="1">
    <location>
        <begin position="1"/>
        <end position="61"/>
    </location>
</feature>
<evidence type="ECO:0000313" key="3">
    <source>
        <dbReference type="Proteomes" id="UP000712600"/>
    </source>
</evidence>
<feature type="compositionally biased region" description="Basic and acidic residues" evidence="1">
    <location>
        <begin position="12"/>
        <end position="21"/>
    </location>
</feature>
<proteinExistence type="predicted"/>